<sequence length="154" mass="17792">MSKPSDMPSDERKRQYAALRRVIYKEASPALLAKFNLCPDAERFQMLKTWMVNPSLDNIHVEEKYHTWCENLRTDRYVTVTLFQLEKIYGKGKQAQEFIVSMSGRVRDKGAKEMLAKQLGQLQSPTLKSLCDGIPLILADMRTHNIRNCKELVS</sequence>
<protein>
    <submittedName>
        <fullName evidence="1">Cell surface glycoprotein 1</fullName>
    </submittedName>
</protein>
<dbReference type="EMBL" id="CAXAMM010028391">
    <property type="protein sequence ID" value="CAK9062720.1"/>
    <property type="molecule type" value="Genomic_DNA"/>
</dbReference>
<comment type="caution">
    <text evidence="1">The sequence shown here is derived from an EMBL/GenBank/DDBJ whole genome shotgun (WGS) entry which is preliminary data.</text>
</comment>
<reference evidence="1 2" key="1">
    <citation type="submission" date="2024-02" db="EMBL/GenBank/DDBJ databases">
        <authorList>
            <person name="Chen Y."/>
            <person name="Shah S."/>
            <person name="Dougan E. K."/>
            <person name="Thang M."/>
            <person name="Chan C."/>
        </authorList>
    </citation>
    <scope>NUCLEOTIDE SEQUENCE [LARGE SCALE GENOMIC DNA]</scope>
</reference>
<keyword evidence="2" id="KW-1185">Reference proteome</keyword>
<name>A0ABP0NJY8_9DINO</name>
<dbReference type="Proteomes" id="UP001642464">
    <property type="component" value="Unassembled WGS sequence"/>
</dbReference>
<accession>A0ABP0NJY8</accession>
<evidence type="ECO:0000313" key="1">
    <source>
        <dbReference type="EMBL" id="CAK9062720.1"/>
    </source>
</evidence>
<organism evidence="1 2">
    <name type="scientific">Durusdinium trenchii</name>
    <dbReference type="NCBI Taxonomy" id="1381693"/>
    <lineage>
        <taxon>Eukaryota</taxon>
        <taxon>Sar</taxon>
        <taxon>Alveolata</taxon>
        <taxon>Dinophyceae</taxon>
        <taxon>Suessiales</taxon>
        <taxon>Symbiodiniaceae</taxon>
        <taxon>Durusdinium</taxon>
    </lineage>
</organism>
<gene>
    <name evidence="1" type="ORF">SCF082_LOCUS32613</name>
</gene>
<proteinExistence type="predicted"/>
<evidence type="ECO:0000313" key="2">
    <source>
        <dbReference type="Proteomes" id="UP001642464"/>
    </source>
</evidence>